<dbReference type="InterPro" id="IPR029060">
    <property type="entry name" value="PIN-like_dom_sf"/>
</dbReference>
<dbReference type="RefSeq" id="WP_084790621.1">
    <property type="nucleotide sequence ID" value="NZ_CP007536.1"/>
</dbReference>
<dbReference type="GeneID" id="74946207"/>
<dbReference type="EMBL" id="CP007536">
    <property type="protein sequence ID" value="AIC15164.1"/>
    <property type="molecule type" value="Genomic_DNA"/>
</dbReference>
<evidence type="ECO:0000259" key="1">
    <source>
        <dbReference type="SMART" id="SM00670"/>
    </source>
</evidence>
<dbReference type="OrthoDB" id="101543at2157"/>
<sequence length="137" mass="15121">MSSNIVLDTQALLILYMGEEGSEHVAGLLKQVLDRKIKGYMNVVNLAELYYILGRKSKKVAEEKERNVRSFGVKIVSVKDNALWKEAAMLKANHSLSLADAFAAATAKTLRSKLVTGADPEFDGIDNVQIERVGARR</sequence>
<dbReference type="Proteomes" id="UP000027093">
    <property type="component" value="Chromosome"/>
</dbReference>
<dbReference type="HOGENOM" id="CLU_135601_1_1_2"/>
<dbReference type="Pfam" id="PF01850">
    <property type="entry name" value="PIN"/>
    <property type="match status" value="1"/>
</dbReference>
<keyword evidence="3" id="KW-1185">Reference proteome</keyword>
<dbReference type="STRING" id="926571.NVIE_009390"/>
<accession>A0A060HER6</accession>
<protein>
    <submittedName>
        <fullName evidence="2">PilT protein domain protein</fullName>
    </submittedName>
</protein>
<dbReference type="SUPFAM" id="SSF88723">
    <property type="entry name" value="PIN domain-like"/>
    <property type="match status" value="1"/>
</dbReference>
<reference evidence="2 3" key="1">
    <citation type="journal article" date="2014" name="Int. J. Syst. Evol. Microbiol.">
        <title>Nitrososphaera viennensis gen. nov., sp. nov., an aerobic and mesophilic, ammonia-oxidizing archaeon from soil and a member of the archaeal phylum Thaumarchaeota.</title>
        <authorList>
            <person name="Stieglmeier M."/>
            <person name="Klingl A."/>
            <person name="Alves R.J."/>
            <person name="Rittmann S.K."/>
            <person name="Melcher M."/>
            <person name="Leisch N."/>
            <person name="Schleper C."/>
        </authorList>
    </citation>
    <scope>NUCLEOTIDE SEQUENCE [LARGE SCALE GENOMIC DNA]</scope>
    <source>
        <strain evidence="2">EN76</strain>
    </source>
</reference>
<organism evidence="2 3">
    <name type="scientific">Nitrososphaera viennensis EN76</name>
    <dbReference type="NCBI Taxonomy" id="926571"/>
    <lineage>
        <taxon>Archaea</taxon>
        <taxon>Nitrososphaerota</taxon>
        <taxon>Nitrososphaeria</taxon>
        <taxon>Nitrososphaerales</taxon>
        <taxon>Nitrososphaeraceae</taxon>
        <taxon>Nitrososphaera</taxon>
    </lineage>
</organism>
<dbReference type="Gene3D" id="3.40.50.1010">
    <property type="entry name" value="5'-nuclease"/>
    <property type="match status" value="1"/>
</dbReference>
<dbReference type="AlphaFoldDB" id="A0A060HER6"/>
<dbReference type="SMART" id="SM00670">
    <property type="entry name" value="PINc"/>
    <property type="match status" value="1"/>
</dbReference>
<name>A0A060HER6_9ARCH</name>
<dbReference type="KEGG" id="nvn:NVIE_009390"/>
<evidence type="ECO:0000313" key="2">
    <source>
        <dbReference type="EMBL" id="AIC15164.1"/>
    </source>
</evidence>
<gene>
    <name evidence="2" type="ORF">NVIE_009390</name>
</gene>
<dbReference type="InterPro" id="IPR002716">
    <property type="entry name" value="PIN_dom"/>
</dbReference>
<proteinExistence type="predicted"/>
<feature type="domain" description="PIN" evidence="1">
    <location>
        <begin position="3"/>
        <end position="123"/>
    </location>
</feature>
<evidence type="ECO:0000313" key="3">
    <source>
        <dbReference type="Proteomes" id="UP000027093"/>
    </source>
</evidence>